<evidence type="ECO:0000313" key="2">
    <source>
        <dbReference type="EMBL" id="WDE04590.1"/>
    </source>
</evidence>
<feature type="transmembrane region" description="Helical" evidence="1">
    <location>
        <begin position="39"/>
        <end position="60"/>
    </location>
</feature>
<keyword evidence="3" id="KW-1185">Reference proteome</keyword>
<proteinExistence type="predicted"/>
<evidence type="ECO:0000256" key="1">
    <source>
        <dbReference type="SAM" id="Phobius"/>
    </source>
</evidence>
<name>A0AAF0C8V7_9GAMM</name>
<keyword evidence="1" id="KW-0812">Transmembrane</keyword>
<dbReference type="Proteomes" id="UP000032352">
    <property type="component" value="Chromosome"/>
</dbReference>
<feature type="transmembrane region" description="Helical" evidence="1">
    <location>
        <begin position="100"/>
        <end position="121"/>
    </location>
</feature>
<evidence type="ECO:0000313" key="3">
    <source>
        <dbReference type="Proteomes" id="UP000032352"/>
    </source>
</evidence>
<feature type="transmembrane region" description="Helical" evidence="1">
    <location>
        <begin position="187"/>
        <end position="208"/>
    </location>
</feature>
<feature type="transmembrane region" description="Helical" evidence="1">
    <location>
        <begin position="214"/>
        <end position="234"/>
    </location>
</feature>
<reference evidence="2 3" key="1">
    <citation type="journal article" date="2015" name="Genome Announc.">
        <title>Draft Genome Sequences of Marine Isolates of Thalassomonas viridans and Thalassomonas actiniarum.</title>
        <authorList>
            <person name="Olonade I."/>
            <person name="van Zyl L.J."/>
            <person name="Trindade M."/>
        </authorList>
    </citation>
    <scope>NUCLEOTIDE SEQUENCE [LARGE SCALE GENOMIC DNA]</scope>
    <source>
        <strain evidence="2 3">XOM25</strain>
    </source>
</reference>
<accession>A0AAF0C8V7</accession>
<feature type="transmembrane region" description="Helical" evidence="1">
    <location>
        <begin position="72"/>
        <end position="88"/>
    </location>
</feature>
<protein>
    <submittedName>
        <fullName evidence="2">Uncharacterized protein</fullName>
    </submittedName>
</protein>
<feature type="transmembrane region" description="Helical" evidence="1">
    <location>
        <begin position="9"/>
        <end position="27"/>
    </location>
</feature>
<gene>
    <name evidence="2" type="ORF">SG34_025190</name>
</gene>
<keyword evidence="1" id="KW-1133">Transmembrane helix</keyword>
<reference evidence="2 3" key="2">
    <citation type="journal article" date="2022" name="Mar. Drugs">
        <title>Bioassay-Guided Fractionation Leads to the Detection of Cholic Acid Generated by the Rare Thalassomonas sp.</title>
        <authorList>
            <person name="Pheiffer F."/>
            <person name="Schneider Y.K."/>
            <person name="Hansen E.H."/>
            <person name="Andersen J.H."/>
            <person name="Isaksson J."/>
            <person name="Busche T."/>
            <person name="R C."/>
            <person name="Kalinowski J."/>
            <person name="Zyl L.V."/>
            <person name="Trindade M."/>
        </authorList>
    </citation>
    <scope>NUCLEOTIDE SEQUENCE [LARGE SCALE GENOMIC DNA]</scope>
    <source>
        <strain evidence="2 3">XOM25</strain>
    </source>
</reference>
<keyword evidence="1" id="KW-0472">Membrane</keyword>
<dbReference type="EMBL" id="CP059733">
    <property type="protein sequence ID" value="WDE04590.1"/>
    <property type="molecule type" value="Genomic_DNA"/>
</dbReference>
<dbReference type="KEGG" id="tvd:SG34_025190"/>
<sequence>MRAVVKKRLLFFIFAALIYTLGFQLLPESLHPEGGLISLMPLILASTAYFLLIPFLYWFLIIRAGNGKSWKLLLILLLSCMMARYSYPEDIARYFEFITWLRYPVIGILLLIEFYLMFTIVKGLWQARKLSGDPRVHVVNKYPENEKKQMLALTMAWEPASWYYALPRFSRNHVPAIARLSLRSAHIGYFIVTLLLLFTASGASYWLLNGWSETLAIIVASFICYSVIFIGANFRVSRHYSVYLTDGRLVINASFLNFAVFDLDDISEIRVGSWSRAEDSECLMLGRGDKANVELNFSREQSYAAMVGMASEKVSRVRLNVDDSEALRLALLPFNALKLAS</sequence>
<dbReference type="AlphaFoldDB" id="A0AAF0C8V7"/>
<dbReference type="RefSeq" id="WP_044839760.1">
    <property type="nucleotide sequence ID" value="NZ_CP059733.1"/>
</dbReference>
<organism evidence="2 3">
    <name type="scientific">Thalassomonas viridans</name>
    <dbReference type="NCBI Taxonomy" id="137584"/>
    <lineage>
        <taxon>Bacteria</taxon>
        <taxon>Pseudomonadati</taxon>
        <taxon>Pseudomonadota</taxon>
        <taxon>Gammaproteobacteria</taxon>
        <taxon>Alteromonadales</taxon>
        <taxon>Colwelliaceae</taxon>
        <taxon>Thalassomonas</taxon>
    </lineage>
</organism>